<evidence type="ECO:0000313" key="1">
    <source>
        <dbReference type="EMBL" id="MBB3811340.1"/>
    </source>
</evidence>
<proteinExistence type="predicted"/>
<accession>A0A7W6EIQ8</accession>
<dbReference type="EMBL" id="JACICC010000016">
    <property type="protein sequence ID" value="MBB3811340.1"/>
    <property type="molecule type" value="Genomic_DNA"/>
</dbReference>
<sequence>MARQLMHYFVGRLENLWYAMTTYLPNAFRIEFS</sequence>
<name>A0A7W6EIQ8_9HYPH</name>
<keyword evidence="2" id="KW-1185">Reference proteome</keyword>
<comment type="caution">
    <text evidence="1">The sequence shown here is derived from an EMBL/GenBank/DDBJ whole genome shotgun (WGS) entry which is preliminary data.</text>
</comment>
<reference evidence="1 2" key="1">
    <citation type="submission" date="2020-08" db="EMBL/GenBank/DDBJ databases">
        <title>Genomic Encyclopedia of Type Strains, Phase IV (KMG-IV): sequencing the most valuable type-strain genomes for metagenomic binning, comparative biology and taxonomic classification.</title>
        <authorList>
            <person name="Goeker M."/>
        </authorList>
    </citation>
    <scope>NUCLEOTIDE SEQUENCE [LARGE SCALE GENOMIC DNA]</scope>
    <source>
        <strain evidence="1 2">DSM 28760</strain>
    </source>
</reference>
<gene>
    <name evidence="1" type="ORF">FHS81_003454</name>
</gene>
<dbReference type="Proteomes" id="UP000537592">
    <property type="component" value="Unassembled WGS sequence"/>
</dbReference>
<evidence type="ECO:0000313" key="2">
    <source>
        <dbReference type="Proteomes" id="UP000537592"/>
    </source>
</evidence>
<dbReference type="AlphaFoldDB" id="A0A7W6EIQ8"/>
<protein>
    <submittedName>
        <fullName evidence="1">Uncharacterized protein</fullName>
    </submittedName>
</protein>
<organism evidence="1 2">
    <name type="scientific">Pseudochelatococcus contaminans</name>
    <dbReference type="NCBI Taxonomy" id="1538103"/>
    <lineage>
        <taxon>Bacteria</taxon>
        <taxon>Pseudomonadati</taxon>
        <taxon>Pseudomonadota</taxon>
        <taxon>Alphaproteobacteria</taxon>
        <taxon>Hyphomicrobiales</taxon>
        <taxon>Chelatococcaceae</taxon>
        <taxon>Pseudochelatococcus</taxon>
    </lineage>
</organism>